<dbReference type="InterPro" id="IPR050091">
    <property type="entry name" value="PKS_NRPS_Biosynth_Enz"/>
</dbReference>
<dbReference type="InterPro" id="IPR016039">
    <property type="entry name" value="Thiolase-like"/>
</dbReference>
<dbReference type="InterPro" id="IPR014030">
    <property type="entry name" value="Ketoacyl_synth_N"/>
</dbReference>
<sequence length="1029" mass="113258">MPPRAGTKADVVLGEIPSESVGLEIVHKLAAKGFCVVAPGFSQETLDTALDEIRLFDKQQKWAKVNAIIQDGLLGTEGSCKIAELESPDLDDEVRSDGEVLMRLDYTLTHVGFRIEPYLDVLGVEVSHRGLAVVHQAGEPDEDEESVALNETMVMKWLAQFLRHKIMVIIFLGPTSGTLELQPYSAEDTELHEVLTTPGMMVILRPDLMSHKHFSPGRSTAMSSFFLAGHLSKRAPLEGWPMIPPARELDEWTLNRLKVLKEQSPEDAVWNPDVPRNWQHAMNHIYHKGQMIAVRGSAIKSSACDDMDTFWQVSTAGPDYVVDIPHLRWDHSEVYDPDLESWRYFKTYCRHVSIMEGIELFDCKLFNMSPNEARSMDPHQRLILEIGYASLHNMGLRKNSLVNSACGVYVGCGNIEWSMMPKEDSGAFGATGGALSISSGRFSFTLGLKGPSMTLDTESSSGATAVYLAAESIMKKGRAAANDLAVAIGSNLVLSPVNWPTLCATNSLSPEGRCMTFNASASGYVRGDGTAATALKCLTEFVDGDLVTHDDDQMLGAIAGTTMNNNGRSASLTAPNGPAEQEAIADAIQNANICIFDVESVEAFGSAAFLEDAIEVSSLLRAHRTEDVKDPLALTAVKSSVGNQVETSGITGFLKTLFSAQWGVMTPLLHLMQSNPHMETVDQPCAFATECMEYKMHSTFAGTMSRGTGGSNVYLLSWGQLNPEKVPPPAPRSTKELLAFWPGGGGQLENEKLPSKEYTIVGSWGQWPEPMPMEPEGDGVYGFTVTLGENRWEWFVIWLDGDSSKVLHPGRSHASKDFPVLGPTDDAEGACWMINGRPESVYVPYEQLEGTGEGPVEVLEDLRGQKLATFSVSTADEGSPGDQYRVHLRIAGKWRTVTWERMKRDQEAPPQPSISGKYYIAGDWLSWELSEMQADPDTPGLFFLDVNLQNAKNEFQIVRNKDWSQIIYPDVRLCAGDRAFTVLGPDDMDASHTWLIHCEPGTLQRIEFQRTVSLDADVMKVSWRRVTST</sequence>
<evidence type="ECO:0000256" key="2">
    <source>
        <dbReference type="ARBA" id="ARBA00022553"/>
    </source>
</evidence>
<organism evidence="5">
    <name type="scientific">Gambierdiscus polynesiensis</name>
    <dbReference type="NCBI Taxonomy" id="439318"/>
    <lineage>
        <taxon>Eukaryota</taxon>
        <taxon>Sar</taxon>
        <taxon>Alveolata</taxon>
        <taxon>Dinophyceae</taxon>
        <taxon>Gonyaulacales</taxon>
        <taxon>Pyrocystaceae</taxon>
        <taxon>Gambierdiscus</taxon>
    </lineage>
</organism>
<dbReference type="PANTHER" id="PTHR43775:SF37">
    <property type="entry name" value="SI:DKEY-61P9.11"/>
    <property type="match status" value="1"/>
</dbReference>
<evidence type="ECO:0000256" key="1">
    <source>
        <dbReference type="ARBA" id="ARBA00022450"/>
    </source>
</evidence>
<dbReference type="Pfam" id="PF00109">
    <property type="entry name" value="ketoacyl-synt"/>
    <property type="match status" value="1"/>
</dbReference>
<dbReference type="PROSITE" id="PS52004">
    <property type="entry name" value="KS3_2"/>
    <property type="match status" value="1"/>
</dbReference>
<dbReference type="GO" id="GO:0004312">
    <property type="term" value="F:fatty acid synthase activity"/>
    <property type="evidence" value="ECO:0007669"/>
    <property type="project" value="TreeGrafter"/>
</dbReference>
<reference evidence="5" key="1">
    <citation type="journal article" date="2017" name="J. Eukaryot. Microbiol.">
        <title>Role of Modular Polyketide Synthases in the Production of Polyether Ladder Compounds in Ciguatoxin-producing Gambierdiscus polynesiensis and G.excentricus (Dinophyceae).</title>
        <authorList>
            <person name="Kohli G.S."/>
            <person name="Campbell K."/>
            <person name="John U."/>
            <person name="Smith K.F."/>
            <person name="Fraga S."/>
            <person name="Rhodes L.L."/>
            <person name="Murray S.A."/>
        </authorList>
    </citation>
    <scope>NUCLEOTIDE SEQUENCE</scope>
    <source>
        <strain evidence="5">Contig_24424</strain>
    </source>
</reference>
<dbReference type="Gene3D" id="3.40.47.10">
    <property type="match status" value="1"/>
</dbReference>
<name>A0A1S6K8G8_9DINO</name>
<dbReference type="EMBL" id="KX395844">
    <property type="protein sequence ID" value="AQS99262.1"/>
    <property type="molecule type" value="Transcribed_RNA"/>
</dbReference>
<dbReference type="SUPFAM" id="SSF53901">
    <property type="entry name" value="Thiolase-like"/>
    <property type="match status" value="2"/>
</dbReference>
<evidence type="ECO:0000259" key="4">
    <source>
        <dbReference type="PROSITE" id="PS52004"/>
    </source>
</evidence>
<accession>A0A1S6K8G8</accession>
<evidence type="ECO:0000313" key="5">
    <source>
        <dbReference type="EMBL" id="AQS99262.1"/>
    </source>
</evidence>
<dbReference type="PANTHER" id="PTHR43775">
    <property type="entry name" value="FATTY ACID SYNTHASE"/>
    <property type="match status" value="1"/>
</dbReference>
<dbReference type="InterPro" id="IPR020841">
    <property type="entry name" value="PKS_Beta-ketoAc_synthase_dom"/>
</dbReference>
<comment type="similarity">
    <text evidence="3">Belongs to the thiolase-like superfamily. Beta-ketoacyl-ACP synthases family.</text>
</comment>
<dbReference type="NCBIfam" id="TIGR04556">
    <property type="entry name" value="PKS_assoc"/>
    <property type="match status" value="1"/>
</dbReference>
<dbReference type="Pfam" id="PF02801">
    <property type="entry name" value="Ketoacyl-synt_C"/>
    <property type="match status" value="1"/>
</dbReference>
<proteinExistence type="inferred from homology"/>
<evidence type="ECO:0000256" key="3">
    <source>
        <dbReference type="RuleBase" id="RU003694"/>
    </source>
</evidence>
<dbReference type="InterPro" id="IPR030834">
    <property type="entry name" value="PKS_assoc_dom"/>
</dbReference>
<dbReference type="SMART" id="SM00825">
    <property type="entry name" value="PKS_KS"/>
    <property type="match status" value="1"/>
</dbReference>
<keyword evidence="2" id="KW-0597">Phosphoprotein</keyword>
<keyword evidence="3" id="KW-0808">Transferase</keyword>
<dbReference type="InterPro" id="IPR014031">
    <property type="entry name" value="Ketoacyl_synth_C"/>
</dbReference>
<dbReference type="GO" id="GO:0006633">
    <property type="term" value="P:fatty acid biosynthetic process"/>
    <property type="evidence" value="ECO:0007669"/>
    <property type="project" value="TreeGrafter"/>
</dbReference>
<dbReference type="CDD" id="cd00833">
    <property type="entry name" value="PKS"/>
    <property type="match status" value="1"/>
</dbReference>
<dbReference type="AlphaFoldDB" id="A0A1S6K8G8"/>
<keyword evidence="1" id="KW-0596">Phosphopantetheine</keyword>
<protein>
    <submittedName>
        <fullName evidence="5">Type I polyketide synthase</fullName>
    </submittedName>
</protein>
<feature type="domain" description="Ketosynthase family 3 (KS3)" evidence="4">
    <location>
        <begin position="289"/>
        <end position="719"/>
    </location>
</feature>